<feature type="binding site" evidence="13">
    <location>
        <position position="75"/>
    </location>
    <ligand>
        <name>Zn(2+)</name>
        <dbReference type="ChEBI" id="CHEBI:29105"/>
    </ligand>
</feature>
<keyword evidence="6 13" id="KW-0862">Zinc</keyword>
<dbReference type="Pfam" id="PF00096">
    <property type="entry name" value="zf-C2H2"/>
    <property type="match status" value="6"/>
</dbReference>
<dbReference type="PANTHER" id="PTHR24388">
    <property type="entry name" value="ZINC FINGER PROTEIN"/>
    <property type="match status" value="1"/>
</dbReference>
<feature type="binding site" evidence="13">
    <location>
        <position position="72"/>
    </location>
    <ligand>
        <name>Zn(2+)</name>
        <dbReference type="ChEBI" id="CHEBI:29105"/>
    </ligand>
</feature>
<dbReference type="AlphaFoldDB" id="A0A1A9Z517"/>
<name>A0A1A9Z517_GLOPL</name>
<dbReference type="FunFam" id="3.30.160.60:FF:000671">
    <property type="entry name" value="Zinc finger protein 26"/>
    <property type="match status" value="1"/>
</dbReference>
<dbReference type="Gene3D" id="3.40.1800.20">
    <property type="match status" value="1"/>
</dbReference>
<keyword evidence="10" id="KW-0539">Nucleus</keyword>
<dbReference type="InterPro" id="IPR050527">
    <property type="entry name" value="Snail/Krueppel_Znf"/>
</dbReference>
<dbReference type="Pfam" id="PF19036">
    <property type="entry name" value="Fuz_longin_1"/>
    <property type="match status" value="1"/>
</dbReference>
<evidence type="ECO:0000256" key="10">
    <source>
        <dbReference type="ARBA" id="ARBA00023242"/>
    </source>
</evidence>
<dbReference type="SMART" id="SM00355">
    <property type="entry name" value="ZnF_C2H2"/>
    <property type="match status" value="8"/>
</dbReference>
<dbReference type="PANTHER" id="PTHR24388:SF54">
    <property type="entry name" value="PROTEIN ESCARGOT"/>
    <property type="match status" value="1"/>
</dbReference>
<dbReference type="VEuPathDB" id="VectorBase:GPAI004121"/>
<comment type="similarity">
    <text evidence="2">Belongs to the krueppel C2H2-type zinc-finger protein family.</text>
</comment>
<keyword evidence="4" id="KW-0677">Repeat</keyword>
<feature type="domain" description="C2H2-type" evidence="15">
    <location>
        <begin position="323"/>
        <end position="350"/>
    </location>
</feature>
<dbReference type="SUPFAM" id="SSF57716">
    <property type="entry name" value="Glucocorticoid receptor-like (DNA-binding domain)"/>
    <property type="match status" value="1"/>
</dbReference>
<dbReference type="PRINTS" id="PR01546">
    <property type="entry name" value="YEAST73DUF"/>
</dbReference>
<feature type="domain" description="C2H2-type" evidence="15">
    <location>
        <begin position="435"/>
        <end position="462"/>
    </location>
</feature>
<dbReference type="GO" id="GO:0006623">
    <property type="term" value="P:protein targeting to vacuole"/>
    <property type="evidence" value="ECO:0007669"/>
    <property type="project" value="InterPro"/>
</dbReference>
<dbReference type="FunFam" id="3.30.160.60:FF:000688">
    <property type="entry name" value="zinc finger protein 197 isoform X1"/>
    <property type="match status" value="1"/>
</dbReference>
<dbReference type="InterPro" id="IPR004353">
    <property type="entry name" value="Mon1"/>
</dbReference>
<evidence type="ECO:0000256" key="3">
    <source>
        <dbReference type="ARBA" id="ARBA00022723"/>
    </source>
</evidence>
<keyword evidence="9" id="KW-0804">Transcription</keyword>
<proteinExistence type="inferred from homology"/>
<evidence type="ECO:0008006" key="19">
    <source>
        <dbReference type="Google" id="ProtNLM"/>
    </source>
</evidence>
<evidence type="ECO:0000313" key="18">
    <source>
        <dbReference type="Proteomes" id="UP000092445"/>
    </source>
</evidence>
<evidence type="ECO:0000259" key="16">
    <source>
        <dbReference type="PROSITE" id="PS51915"/>
    </source>
</evidence>
<dbReference type="EnsemblMetazoa" id="GPAI004121-RA">
    <property type="protein sequence ID" value="GPAI004121-PA"/>
    <property type="gene ID" value="GPAI004121"/>
</dbReference>
<dbReference type="Pfam" id="PF07776">
    <property type="entry name" value="zf-AD"/>
    <property type="match status" value="1"/>
</dbReference>
<feature type="domain" description="C2H2-type" evidence="15">
    <location>
        <begin position="407"/>
        <end position="434"/>
    </location>
</feature>
<dbReference type="STRING" id="7398.A0A1A9Z517"/>
<dbReference type="GO" id="GO:0030674">
    <property type="term" value="F:protein-macromolecule adaptor activity"/>
    <property type="evidence" value="ECO:0007669"/>
    <property type="project" value="UniProtKB-ARBA"/>
</dbReference>
<feature type="region of interest" description="Disordered" evidence="14">
    <location>
        <begin position="192"/>
        <end position="212"/>
    </location>
</feature>
<dbReference type="InterPro" id="IPR043972">
    <property type="entry name" value="FUZ/MON1/HPS1_longin_1"/>
</dbReference>
<accession>A0A1A9Z517</accession>
<feature type="domain" description="C2H2-type" evidence="15">
    <location>
        <begin position="351"/>
        <end position="378"/>
    </location>
</feature>
<dbReference type="Gene3D" id="3.30.160.60">
    <property type="entry name" value="Classic Zinc Finger"/>
    <property type="match status" value="8"/>
</dbReference>
<dbReference type="SMART" id="SM00868">
    <property type="entry name" value="zf-AD"/>
    <property type="match status" value="1"/>
</dbReference>
<dbReference type="PROSITE" id="PS00028">
    <property type="entry name" value="ZINC_FINGER_C2H2_1"/>
    <property type="match status" value="7"/>
</dbReference>
<feature type="binding site" evidence="13">
    <location>
        <position position="22"/>
    </location>
    <ligand>
        <name>Zn(2+)</name>
        <dbReference type="ChEBI" id="CHEBI:29105"/>
    </ligand>
</feature>
<dbReference type="PROSITE" id="PS51915">
    <property type="entry name" value="ZAD"/>
    <property type="match status" value="1"/>
</dbReference>
<dbReference type="PROSITE" id="PS50157">
    <property type="entry name" value="ZINC_FINGER_C2H2_2"/>
    <property type="match status" value="8"/>
</dbReference>
<evidence type="ECO:0000256" key="5">
    <source>
        <dbReference type="ARBA" id="ARBA00022771"/>
    </source>
</evidence>
<evidence type="ECO:0000256" key="9">
    <source>
        <dbReference type="ARBA" id="ARBA00023163"/>
    </source>
</evidence>
<feature type="domain" description="C2H2-type" evidence="15">
    <location>
        <begin position="295"/>
        <end position="322"/>
    </location>
</feature>
<feature type="domain" description="ZAD" evidence="16">
    <location>
        <begin position="20"/>
        <end position="99"/>
    </location>
</feature>
<evidence type="ECO:0000256" key="14">
    <source>
        <dbReference type="SAM" id="MobiDB-lite"/>
    </source>
</evidence>
<feature type="domain" description="C2H2-type" evidence="15">
    <location>
        <begin position="267"/>
        <end position="294"/>
    </location>
</feature>
<keyword evidence="8" id="KW-0238">DNA-binding</keyword>
<evidence type="ECO:0000256" key="13">
    <source>
        <dbReference type="PROSITE-ProRule" id="PRU01263"/>
    </source>
</evidence>
<feature type="region of interest" description="Disordered" evidence="14">
    <location>
        <begin position="496"/>
        <end position="522"/>
    </location>
</feature>
<dbReference type="InterPro" id="IPR036236">
    <property type="entry name" value="Znf_C2H2_sf"/>
</dbReference>
<dbReference type="InterPro" id="IPR012934">
    <property type="entry name" value="Znf_AD"/>
</dbReference>
<dbReference type="GO" id="GO:0000981">
    <property type="term" value="F:DNA-binding transcription factor activity, RNA polymerase II-specific"/>
    <property type="evidence" value="ECO:0007669"/>
    <property type="project" value="TreeGrafter"/>
</dbReference>
<evidence type="ECO:0000256" key="11">
    <source>
        <dbReference type="ARBA" id="ARBA00037948"/>
    </source>
</evidence>
<feature type="domain" description="C2H2-type" evidence="15">
    <location>
        <begin position="379"/>
        <end position="406"/>
    </location>
</feature>
<dbReference type="SUPFAM" id="SSF57667">
    <property type="entry name" value="beta-beta-alpha zinc fingers"/>
    <property type="match status" value="5"/>
</dbReference>
<dbReference type="GO" id="GO:0005634">
    <property type="term" value="C:nucleus"/>
    <property type="evidence" value="ECO:0007669"/>
    <property type="project" value="UniProtKB-SubCell"/>
</dbReference>
<keyword evidence="7" id="KW-0805">Transcription regulation</keyword>
<keyword evidence="3 13" id="KW-0479">Metal-binding</keyword>
<reference evidence="18" key="1">
    <citation type="submission" date="2014-03" db="EMBL/GenBank/DDBJ databases">
        <authorList>
            <person name="Aksoy S."/>
            <person name="Warren W."/>
            <person name="Wilson R.K."/>
        </authorList>
    </citation>
    <scope>NUCLEOTIDE SEQUENCE [LARGE SCALE GENOMIC DNA]</scope>
    <source>
        <strain evidence="18">IAEA</strain>
    </source>
</reference>
<evidence type="ECO:0000256" key="1">
    <source>
        <dbReference type="ARBA" id="ARBA00004123"/>
    </source>
</evidence>
<evidence type="ECO:0000256" key="4">
    <source>
        <dbReference type="ARBA" id="ARBA00022737"/>
    </source>
</evidence>
<evidence type="ECO:0000256" key="2">
    <source>
        <dbReference type="ARBA" id="ARBA00006991"/>
    </source>
</evidence>
<keyword evidence="5 12" id="KW-0863">Zinc-finger</keyword>
<feature type="binding site" evidence="13">
    <location>
        <position position="25"/>
    </location>
    <ligand>
        <name>Zn(2+)</name>
        <dbReference type="ChEBI" id="CHEBI:29105"/>
    </ligand>
</feature>
<dbReference type="Proteomes" id="UP000092445">
    <property type="component" value="Unassembled WGS sequence"/>
</dbReference>
<dbReference type="FunFam" id="3.30.160.60:FF:001480">
    <property type="entry name" value="Si:cabz01071911.3"/>
    <property type="match status" value="2"/>
</dbReference>
<comment type="subcellular location">
    <subcellularLocation>
        <location evidence="1">Nucleus</location>
    </subcellularLocation>
</comment>
<dbReference type="FunFam" id="3.30.160.60:FF:000624">
    <property type="entry name" value="zinc finger protein 697"/>
    <property type="match status" value="1"/>
</dbReference>
<dbReference type="FunFam" id="3.30.160.60:FF:000202">
    <property type="entry name" value="Zinc finger protein 574"/>
    <property type="match status" value="1"/>
</dbReference>
<feature type="region of interest" description="Disordered" evidence="14">
    <location>
        <begin position="470"/>
        <end position="489"/>
    </location>
</feature>
<protein>
    <recommendedName>
        <fullName evidence="19">Protein krueppel</fullName>
    </recommendedName>
</protein>
<comment type="similarity">
    <text evidence="11">Belongs to the snail C2H2-type zinc-finger protein family.</text>
</comment>
<dbReference type="GO" id="GO:0016192">
    <property type="term" value="P:vesicle-mediated transport"/>
    <property type="evidence" value="ECO:0007669"/>
    <property type="project" value="InterPro"/>
</dbReference>
<evidence type="ECO:0000313" key="17">
    <source>
        <dbReference type="EnsemblMetazoa" id="GPAI004121-PA"/>
    </source>
</evidence>
<dbReference type="FunFam" id="3.30.160.60:FF:000328">
    <property type="entry name" value="Zinc finger protein 1079"/>
    <property type="match status" value="1"/>
</dbReference>
<evidence type="ECO:0000256" key="8">
    <source>
        <dbReference type="ARBA" id="ARBA00023125"/>
    </source>
</evidence>
<evidence type="ECO:0000256" key="6">
    <source>
        <dbReference type="ARBA" id="ARBA00022833"/>
    </source>
</evidence>
<dbReference type="GO" id="GO:0008270">
    <property type="term" value="F:zinc ion binding"/>
    <property type="evidence" value="ECO:0007669"/>
    <property type="project" value="UniProtKB-UniRule"/>
</dbReference>
<dbReference type="GO" id="GO:0000978">
    <property type="term" value="F:RNA polymerase II cis-regulatory region sequence-specific DNA binding"/>
    <property type="evidence" value="ECO:0007669"/>
    <property type="project" value="TreeGrafter"/>
</dbReference>
<feature type="compositionally biased region" description="Basic and acidic residues" evidence="14">
    <location>
        <begin position="499"/>
        <end position="510"/>
    </location>
</feature>
<evidence type="ECO:0000256" key="7">
    <source>
        <dbReference type="ARBA" id="ARBA00023015"/>
    </source>
</evidence>
<dbReference type="InterPro" id="IPR013087">
    <property type="entry name" value="Znf_C2H2_type"/>
</dbReference>
<keyword evidence="18" id="KW-1185">Reference proteome</keyword>
<sequence length="596" mass="68265">MDSCPVVTPCDSCGAKTIDANCRTCTKTVTNYQCLQHVIDDNDTQRKTYGELLKDLLQVDKNLEDRLPQQICKECANLLKHVYKFILKARKRHEEFLQYDIKSEDCSQDMPIHQPALEKMHIKIEPEEIRSEILNVPIKTEPVVTETPYPILMEVSPKTELEAFENRKEQIGSPLKCELRLSDDIKTEECVESDFSGSDTSEPEDDINEDFNSSEMPLPVRCGICDKVHMRTQAGERPFKCDFCEKAFRCLDSLKYHLVTHNDEKPYNCSECDKSYEHKDKLLVHMRIHFADKPFKCEACEKTFRSLHSLKYHLVTHSEEKPYICSQCGKSFKHKDRLGAHVRLHSLEKPFKCDICEKAFKRSSSLKYHLKTHSDEKPYSCSECGKSFKHKDNLDVHMRVHSGLRPYKCNECQKTFKYASGLKDHIFLHTGQKPFTCKTCDKSFARKTNLKAHLGYMDRETILPAANSTAPHIHAQSEKDDADSYSDAEAGVGGSLVEKATDETEPDKETLPTSSDPPTDCLHNPTWRFQKKHIFILSEAGKPVFSLHGNEENLASIFGVIQTLVSFVQDGQDEIKSIWAKDVQIVFLLKPSWANK</sequence>
<reference evidence="17" key="2">
    <citation type="submission" date="2020-05" db="UniProtKB">
        <authorList>
            <consortium name="EnsemblMetazoa"/>
        </authorList>
    </citation>
    <scope>IDENTIFICATION</scope>
    <source>
        <strain evidence="17">IAEA</strain>
    </source>
</reference>
<feature type="domain" description="C2H2-type" evidence="15">
    <location>
        <begin position="239"/>
        <end position="266"/>
    </location>
</feature>
<evidence type="ECO:0000259" key="15">
    <source>
        <dbReference type="PROSITE" id="PS50157"/>
    </source>
</evidence>
<evidence type="ECO:0000256" key="12">
    <source>
        <dbReference type="PROSITE-ProRule" id="PRU00042"/>
    </source>
</evidence>
<organism evidence="17 18">
    <name type="scientific">Glossina pallidipes</name>
    <name type="common">Tsetse fly</name>
    <dbReference type="NCBI Taxonomy" id="7398"/>
    <lineage>
        <taxon>Eukaryota</taxon>
        <taxon>Metazoa</taxon>
        <taxon>Ecdysozoa</taxon>
        <taxon>Arthropoda</taxon>
        <taxon>Hexapoda</taxon>
        <taxon>Insecta</taxon>
        <taxon>Pterygota</taxon>
        <taxon>Neoptera</taxon>
        <taxon>Endopterygota</taxon>
        <taxon>Diptera</taxon>
        <taxon>Brachycera</taxon>
        <taxon>Muscomorpha</taxon>
        <taxon>Hippoboscoidea</taxon>
        <taxon>Glossinidae</taxon>
        <taxon>Glossina</taxon>
    </lineage>
</organism>
<dbReference type="FunFam" id="3.30.160.60:FF:000446">
    <property type="entry name" value="Zinc finger protein"/>
    <property type="match status" value="1"/>
</dbReference>